<comment type="function">
    <text evidence="5">Zinc chaperone that directly transfers zinc cofactor to target proteins, thereby activating them. Zinc is transferred from the CXCC motif in the GTPase domain to the zinc binding site in target proteins in a process requiring GTP hydrolysis.</text>
</comment>
<dbReference type="SUPFAM" id="SSF52540">
    <property type="entry name" value="P-loop containing nucleoside triphosphate hydrolases"/>
    <property type="match status" value="1"/>
</dbReference>
<dbReference type="Gene3D" id="3.40.50.300">
    <property type="entry name" value="P-loop containing nucleotide triphosphate hydrolases"/>
    <property type="match status" value="1"/>
</dbReference>
<organism evidence="8 9">
    <name type="scientific">Candidatus Thiothrix anitrata</name>
    <dbReference type="NCBI Taxonomy" id="2823902"/>
    <lineage>
        <taxon>Bacteria</taxon>
        <taxon>Pseudomonadati</taxon>
        <taxon>Pseudomonadota</taxon>
        <taxon>Gammaproteobacteria</taxon>
        <taxon>Thiotrichales</taxon>
        <taxon>Thiotrichaceae</taxon>
        <taxon>Thiothrix</taxon>
    </lineage>
</organism>
<comment type="catalytic activity">
    <reaction evidence="6">
        <text>GTP + H2O = GDP + phosphate + H(+)</text>
        <dbReference type="Rhea" id="RHEA:19669"/>
        <dbReference type="ChEBI" id="CHEBI:15377"/>
        <dbReference type="ChEBI" id="CHEBI:15378"/>
        <dbReference type="ChEBI" id="CHEBI:37565"/>
        <dbReference type="ChEBI" id="CHEBI:43474"/>
        <dbReference type="ChEBI" id="CHEBI:58189"/>
    </reaction>
    <physiologicalReaction direction="left-to-right" evidence="6">
        <dbReference type="Rhea" id="RHEA:19670"/>
    </physiologicalReaction>
</comment>
<evidence type="ECO:0000256" key="2">
    <source>
        <dbReference type="ARBA" id="ARBA00022801"/>
    </source>
</evidence>
<evidence type="ECO:0000256" key="4">
    <source>
        <dbReference type="ARBA" id="ARBA00034320"/>
    </source>
</evidence>
<dbReference type="InterPro" id="IPR011629">
    <property type="entry name" value="CobW-like_C"/>
</dbReference>
<dbReference type="CDD" id="cd03112">
    <property type="entry name" value="CobW-like"/>
    <property type="match status" value="1"/>
</dbReference>
<dbReference type="InterPro" id="IPR027417">
    <property type="entry name" value="P-loop_NTPase"/>
</dbReference>
<keyword evidence="2" id="KW-0378">Hydrolase</keyword>
<dbReference type="InterPro" id="IPR003495">
    <property type="entry name" value="CobW/HypB/UreG_nucleotide-bd"/>
</dbReference>
<keyword evidence="9" id="KW-1185">Reference proteome</keyword>
<evidence type="ECO:0000313" key="8">
    <source>
        <dbReference type="EMBL" id="QTR51879.1"/>
    </source>
</evidence>
<keyword evidence="3" id="KW-0143">Chaperone</keyword>
<dbReference type="Proteomes" id="UP000672027">
    <property type="component" value="Chromosome"/>
</dbReference>
<keyword evidence="1" id="KW-0547">Nucleotide-binding</keyword>
<dbReference type="Pfam" id="PF07683">
    <property type="entry name" value="CobW_C"/>
    <property type="match status" value="1"/>
</dbReference>
<dbReference type="InterPro" id="IPR051316">
    <property type="entry name" value="Zinc-reg_GTPase_activator"/>
</dbReference>
<evidence type="ECO:0000256" key="1">
    <source>
        <dbReference type="ARBA" id="ARBA00022741"/>
    </source>
</evidence>
<name>A0ABX7X9J5_9GAMM</name>
<proteinExistence type="inferred from homology"/>
<dbReference type="PANTHER" id="PTHR13748:SF62">
    <property type="entry name" value="COBW DOMAIN-CONTAINING PROTEIN"/>
    <property type="match status" value="1"/>
</dbReference>
<evidence type="ECO:0000256" key="5">
    <source>
        <dbReference type="ARBA" id="ARBA00045658"/>
    </source>
</evidence>
<dbReference type="Gene3D" id="3.30.1220.10">
    <property type="entry name" value="CobW-like, C-terminal domain"/>
    <property type="match status" value="1"/>
</dbReference>
<dbReference type="SUPFAM" id="SSF90002">
    <property type="entry name" value="Hypothetical protein YjiA, C-terminal domain"/>
    <property type="match status" value="1"/>
</dbReference>
<dbReference type="Pfam" id="PF02492">
    <property type="entry name" value="cobW"/>
    <property type="match status" value="1"/>
</dbReference>
<accession>A0ABX7X9J5</accession>
<sequence>MTAQQHPDDVVDTRLPITILSGFLGSGKTTVLNNLLKPSFWERLFRAPPLTAVIMNEFGSVGLDHQLVGDSQGPMALLNGGCICCEIQGSLVPTLKNLWMGRRDGTLPPYERIIIETTGIADPTSVMETLLRSEWVARRHYLDGVVITVDAVFAAGQLDEHFEAVRQVATADRLLLTKTDLADADIIANLESRLRVLNPAAPIVRVSHGEVDPEHVFQLRAYHQNEPVKAKQWLAAEQFRIVAPVLLLKPSIRNPTRPASSGVDGRIRSFSLVFDEPLPWQGVSEALEMLAEFCSHRLLRMKAIVNVQEYPGRPVVLHAVQHLFYPSVELPSWPDSDQRSRFVFIIADLDEQFVARMLEEFTQAARNHNTDATRMSYGLGLASSNA</sequence>
<reference evidence="8 9" key="1">
    <citation type="submission" date="2021-04" db="EMBL/GenBank/DDBJ databases">
        <title>Genomics, taxonomy and metabolism of representatives of sulfur bacteria of the genus Thiothrix: Thiothrix fructosivorans QT, Thiothrix unzii A1T and three new species, Thiothrix subterranea sp. nov., Thiothrix litoralis sp. nov. and 'Candidatus Thiothrix anitrata' sp. nov.</title>
        <authorList>
            <person name="Ravin N.V."/>
            <person name="Smolyakov D."/>
            <person name="Rudenko T.S."/>
            <person name="Mardanov A.V."/>
            <person name="Beletsky A.V."/>
            <person name="Markov N.D."/>
            <person name="Fomenkov A.I."/>
            <person name="Roberts R.J."/>
            <person name="Karnachuk O.V."/>
            <person name="Novikov A."/>
            <person name="Grabovich M.Y."/>
        </authorList>
    </citation>
    <scope>NUCLEOTIDE SEQUENCE [LARGE SCALE GENOMIC DNA]</scope>
    <source>
        <strain evidence="8 9">A52</strain>
    </source>
</reference>
<dbReference type="InterPro" id="IPR036627">
    <property type="entry name" value="CobW-likC_sf"/>
</dbReference>
<evidence type="ECO:0000256" key="3">
    <source>
        <dbReference type="ARBA" id="ARBA00023186"/>
    </source>
</evidence>
<feature type="domain" description="CobW C-terminal" evidence="7">
    <location>
        <begin position="267"/>
        <end position="362"/>
    </location>
</feature>
<protein>
    <submittedName>
        <fullName evidence="8">GTP-binding protein</fullName>
    </submittedName>
</protein>
<dbReference type="SMART" id="SM00833">
    <property type="entry name" value="CobW_C"/>
    <property type="match status" value="1"/>
</dbReference>
<gene>
    <name evidence="8" type="ORF">J8380_16695</name>
</gene>
<dbReference type="PANTHER" id="PTHR13748">
    <property type="entry name" value="COBW-RELATED"/>
    <property type="match status" value="1"/>
</dbReference>
<comment type="similarity">
    <text evidence="4">Belongs to the SIMIBI class G3E GTPase family. ZNG1 subfamily.</text>
</comment>
<dbReference type="EMBL" id="CP072800">
    <property type="protein sequence ID" value="QTR51879.1"/>
    <property type="molecule type" value="Genomic_DNA"/>
</dbReference>
<evidence type="ECO:0000256" key="6">
    <source>
        <dbReference type="ARBA" id="ARBA00049117"/>
    </source>
</evidence>
<evidence type="ECO:0000313" key="9">
    <source>
        <dbReference type="Proteomes" id="UP000672027"/>
    </source>
</evidence>
<evidence type="ECO:0000259" key="7">
    <source>
        <dbReference type="SMART" id="SM00833"/>
    </source>
</evidence>